<dbReference type="Pfam" id="PF00034">
    <property type="entry name" value="Cytochrom_C"/>
    <property type="match status" value="1"/>
</dbReference>
<evidence type="ECO:0000256" key="6">
    <source>
        <dbReference type="PROSITE-ProRule" id="PRU00433"/>
    </source>
</evidence>
<gene>
    <name evidence="9" type="ORF">LAX5112_00334</name>
</gene>
<name>A0A0M6ZQS9_9HYPH</name>
<dbReference type="PROSITE" id="PS51007">
    <property type="entry name" value="CYTC"/>
    <property type="match status" value="1"/>
</dbReference>
<keyword evidence="7" id="KW-0732">Signal</keyword>
<accession>A0A0M6ZQS9</accession>
<dbReference type="GO" id="GO:0020037">
    <property type="term" value="F:heme binding"/>
    <property type="evidence" value="ECO:0007669"/>
    <property type="project" value="InterPro"/>
</dbReference>
<dbReference type="InterPro" id="IPR002327">
    <property type="entry name" value="Cyt_c_1A/1B"/>
</dbReference>
<keyword evidence="2 6" id="KW-0349">Heme</keyword>
<sequence length="132" mass="14185">MKRMLMIAGTALIAFTAQASAEGDPAKGEKVFKKCAACHAVGEGAKNKVGPQLNGVVGRAWGTIDGYKYSATLKEGADEGRVWDVETLDAYLLKPRDVIPKGRMAFAGLRKDEDRADVIAYLSQYSEDGTTN</sequence>
<feature type="chain" id="PRO_5005808901" evidence="7">
    <location>
        <begin position="20"/>
        <end position="132"/>
    </location>
</feature>
<dbReference type="GO" id="GO:0046872">
    <property type="term" value="F:metal ion binding"/>
    <property type="evidence" value="ECO:0007669"/>
    <property type="project" value="UniProtKB-KW"/>
</dbReference>
<dbReference type="Proteomes" id="UP000053235">
    <property type="component" value="Unassembled WGS sequence"/>
</dbReference>
<evidence type="ECO:0000259" key="8">
    <source>
        <dbReference type="PROSITE" id="PS51007"/>
    </source>
</evidence>
<keyword evidence="5 6" id="KW-0408">Iron</keyword>
<keyword evidence="3 6" id="KW-0479">Metal-binding</keyword>
<dbReference type="GO" id="GO:0009055">
    <property type="term" value="F:electron transfer activity"/>
    <property type="evidence" value="ECO:0007669"/>
    <property type="project" value="InterPro"/>
</dbReference>
<evidence type="ECO:0000256" key="2">
    <source>
        <dbReference type="ARBA" id="ARBA00022617"/>
    </source>
</evidence>
<dbReference type="InterPro" id="IPR009056">
    <property type="entry name" value="Cyt_c-like_dom"/>
</dbReference>
<evidence type="ECO:0000256" key="4">
    <source>
        <dbReference type="ARBA" id="ARBA00022982"/>
    </source>
</evidence>
<protein>
    <submittedName>
        <fullName evidence="9">Cytochrome c class I</fullName>
    </submittedName>
</protein>
<organism evidence="9 10">
    <name type="scientific">Roseibium alexandrii</name>
    <dbReference type="NCBI Taxonomy" id="388408"/>
    <lineage>
        <taxon>Bacteria</taxon>
        <taxon>Pseudomonadati</taxon>
        <taxon>Pseudomonadota</taxon>
        <taxon>Alphaproteobacteria</taxon>
        <taxon>Hyphomicrobiales</taxon>
        <taxon>Stappiaceae</taxon>
        <taxon>Roseibium</taxon>
    </lineage>
</organism>
<dbReference type="Gene3D" id="1.10.760.10">
    <property type="entry name" value="Cytochrome c-like domain"/>
    <property type="match status" value="1"/>
</dbReference>
<feature type="signal peptide" evidence="7">
    <location>
        <begin position="1"/>
        <end position="19"/>
    </location>
</feature>
<dbReference type="PANTHER" id="PTHR11961">
    <property type="entry name" value="CYTOCHROME C"/>
    <property type="match status" value="1"/>
</dbReference>
<dbReference type="SUPFAM" id="SSF46626">
    <property type="entry name" value="Cytochrome c"/>
    <property type="match status" value="1"/>
</dbReference>
<dbReference type="PRINTS" id="PR00604">
    <property type="entry name" value="CYTCHRMECIAB"/>
</dbReference>
<dbReference type="STRING" id="388408.LAX5112_00334"/>
<dbReference type="RefSeq" id="WP_055670330.1">
    <property type="nucleotide sequence ID" value="NZ_CXWD01000002.1"/>
</dbReference>
<keyword evidence="10" id="KW-1185">Reference proteome</keyword>
<evidence type="ECO:0000256" key="5">
    <source>
        <dbReference type="ARBA" id="ARBA00023004"/>
    </source>
</evidence>
<dbReference type="InterPro" id="IPR036909">
    <property type="entry name" value="Cyt_c-like_dom_sf"/>
</dbReference>
<proteinExistence type="predicted"/>
<evidence type="ECO:0000256" key="1">
    <source>
        <dbReference type="ARBA" id="ARBA00022448"/>
    </source>
</evidence>
<evidence type="ECO:0000313" key="10">
    <source>
        <dbReference type="Proteomes" id="UP000053235"/>
    </source>
</evidence>
<dbReference type="AlphaFoldDB" id="A0A0M6ZQS9"/>
<reference evidence="10" key="1">
    <citation type="submission" date="2015-07" db="EMBL/GenBank/DDBJ databases">
        <authorList>
            <person name="Rodrigo-Torres Lidia"/>
            <person name="Arahal R.David."/>
        </authorList>
    </citation>
    <scope>NUCLEOTIDE SEQUENCE [LARGE SCALE GENOMIC DNA]</scope>
    <source>
        <strain evidence="10">CECT 5112</strain>
    </source>
</reference>
<keyword evidence="1" id="KW-0813">Transport</keyword>
<feature type="domain" description="Cytochrome c" evidence="8">
    <location>
        <begin position="23"/>
        <end position="126"/>
    </location>
</feature>
<evidence type="ECO:0000256" key="7">
    <source>
        <dbReference type="SAM" id="SignalP"/>
    </source>
</evidence>
<evidence type="ECO:0000256" key="3">
    <source>
        <dbReference type="ARBA" id="ARBA00022723"/>
    </source>
</evidence>
<evidence type="ECO:0000313" key="9">
    <source>
        <dbReference type="EMBL" id="CTQ64602.1"/>
    </source>
</evidence>
<keyword evidence="4" id="KW-0249">Electron transport</keyword>
<dbReference type="OrthoDB" id="9805828at2"/>
<dbReference type="EMBL" id="CXWD01000002">
    <property type="protein sequence ID" value="CTQ64602.1"/>
    <property type="molecule type" value="Genomic_DNA"/>
</dbReference>